<organism evidence="2 3">
    <name type="scientific">Orchesella dallaii</name>
    <dbReference type="NCBI Taxonomy" id="48710"/>
    <lineage>
        <taxon>Eukaryota</taxon>
        <taxon>Metazoa</taxon>
        <taxon>Ecdysozoa</taxon>
        <taxon>Arthropoda</taxon>
        <taxon>Hexapoda</taxon>
        <taxon>Collembola</taxon>
        <taxon>Entomobryomorpha</taxon>
        <taxon>Entomobryoidea</taxon>
        <taxon>Orchesellidae</taxon>
        <taxon>Orchesellinae</taxon>
        <taxon>Orchesella</taxon>
    </lineage>
</organism>
<feature type="compositionally biased region" description="Basic and acidic residues" evidence="1">
    <location>
        <begin position="356"/>
        <end position="373"/>
    </location>
</feature>
<dbReference type="EMBL" id="CAXLJM020000051">
    <property type="protein sequence ID" value="CAL8115834.1"/>
    <property type="molecule type" value="Genomic_DNA"/>
</dbReference>
<protein>
    <submittedName>
        <fullName evidence="2">Uncharacterized protein</fullName>
    </submittedName>
</protein>
<accession>A0ABP1R027</accession>
<feature type="region of interest" description="Disordered" evidence="1">
    <location>
        <begin position="273"/>
        <end position="373"/>
    </location>
</feature>
<gene>
    <name evidence="2" type="ORF">ODALV1_LOCUS17030</name>
</gene>
<feature type="compositionally biased region" description="Polar residues" evidence="1">
    <location>
        <begin position="336"/>
        <end position="345"/>
    </location>
</feature>
<evidence type="ECO:0000313" key="2">
    <source>
        <dbReference type="EMBL" id="CAL8115834.1"/>
    </source>
</evidence>
<keyword evidence="3" id="KW-1185">Reference proteome</keyword>
<feature type="compositionally biased region" description="Basic residues" evidence="1">
    <location>
        <begin position="219"/>
        <end position="229"/>
    </location>
</feature>
<feature type="region of interest" description="Disordered" evidence="1">
    <location>
        <begin position="101"/>
        <end position="130"/>
    </location>
</feature>
<dbReference type="PANTHER" id="PTHR36696:SF1">
    <property type="entry name" value="EF-HAND DOMAIN-CONTAINING PROTEIN"/>
    <property type="match status" value="1"/>
</dbReference>
<comment type="caution">
    <text evidence="2">The sequence shown here is derived from an EMBL/GenBank/DDBJ whole genome shotgun (WGS) entry which is preliminary data.</text>
</comment>
<feature type="region of interest" description="Disordered" evidence="1">
    <location>
        <begin position="17"/>
        <end position="38"/>
    </location>
</feature>
<evidence type="ECO:0000256" key="1">
    <source>
        <dbReference type="SAM" id="MobiDB-lite"/>
    </source>
</evidence>
<sequence>MFRLRLAACAAANRRKVQGSLQQKKSRRRKKSGKDSRTITGCIGKAVRLGERCMTNAQPILRVGCSSRCRHAVLLKDSDLSTPRNKSDDWVNEELYKRYKDAESRPPTPHNFSRRSISHTRPSSVGLEKARKCVTPEPDAKPCQFHSRRVLILDLRRVKSVDAITRQNSITTGESVDNSTYGDYDYDNRSSSLNRDSASIFLHSTPRNFSISRSTSPKNKPKSKLKKPKDRSGSPIAYERSTSPKILEGLTLPPLHQSVLALLGQKSGLKSTPRSQLKAEANAGSAFDASSTSKAKKLRRHGRKKKAKEDGKESEEKELEKDGISDLPDGGDELQETQLSTLNRADQTEEEEDESDEHRGKKSVSCEREPRRSLREVLDEHLSKERWSQKEMENLDENIETLTSELQKYSTDFKTKSISMPEDTWLAYPRTWTRTSATFGVPSSSKLLRELNPIEYLQKYVTITEPRQHLYNLIYQRYRILENPTGKSITVKSLQRALTEVLGRQFTDEELSELQTSFLNVGNDYELHPKAFAGICAFCERIYGKYALEDCTECIICSRSNVHDKERCHVKKKSELEEMDLAYLSNKIKFGEASDSITRLISALTKDDRRHVKWDITA</sequence>
<proteinExistence type="predicted"/>
<reference evidence="2 3" key="1">
    <citation type="submission" date="2024-08" db="EMBL/GenBank/DDBJ databases">
        <authorList>
            <person name="Cucini C."/>
            <person name="Frati F."/>
        </authorList>
    </citation>
    <scope>NUCLEOTIDE SEQUENCE [LARGE SCALE GENOMIC DNA]</scope>
</reference>
<feature type="compositionally biased region" description="Basic and acidic residues" evidence="1">
    <location>
        <begin position="307"/>
        <end position="324"/>
    </location>
</feature>
<evidence type="ECO:0000313" key="3">
    <source>
        <dbReference type="Proteomes" id="UP001642540"/>
    </source>
</evidence>
<feature type="compositionally biased region" description="Basic residues" evidence="1">
    <location>
        <begin position="294"/>
        <end position="306"/>
    </location>
</feature>
<name>A0ABP1R027_9HEXA</name>
<feature type="region of interest" description="Disordered" evidence="1">
    <location>
        <begin position="208"/>
        <end position="241"/>
    </location>
</feature>
<dbReference type="PANTHER" id="PTHR36696">
    <property type="entry name" value="AGAP012002-PA"/>
    <property type="match status" value="1"/>
</dbReference>
<dbReference type="Proteomes" id="UP001642540">
    <property type="component" value="Unassembled WGS sequence"/>
</dbReference>